<organism evidence="1 2">
    <name type="scientific">Rhodotorula taiwanensis</name>
    <dbReference type="NCBI Taxonomy" id="741276"/>
    <lineage>
        <taxon>Eukaryota</taxon>
        <taxon>Fungi</taxon>
        <taxon>Dikarya</taxon>
        <taxon>Basidiomycota</taxon>
        <taxon>Pucciniomycotina</taxon>
        <taxon>Microbotryomycetes</taxon>
        <taxon>Sporidiobolales</taxon>
        <taxon>Sporidiobolaceae</taxon>
        <taxon>Rhodotorula</taxon>
    </lineage>
</organism>
<accession>A0A2S5BAQ0</accession>
<comment type="caution">
    <text evidence="1">The sequence shown here is derived from an EMBL/GenBank/DDBJ whole genome shotgun (WGS) entry which is preliminary data.</text>
</comment>
<proteinExistence type="predicted"/>
<name>A0A2S5BAQ0_9BASI</name>
<evidence type="ECO:0000313" key="1">
    <source>
        <dbReference type="EMBL" id="POY73843.1"/>
    </source>
</evidence>
<protein>
    <submittedName>
        <fullName evidence="1">Uncharacterized protein</fullName>
    </submittedName>
</protein>
<dbReference type="EMBL" id="PJQD01000034">
    <property type="protein sequence ID" value="POY73843.1"/>
    <property type="molecule type" value="Genomic_DNA"/>
</dbReference>
<evidence type="ECO:0000313" key="2">
    <source>
        <dbReference type="Proteomes" id="UP000237144"/>
    </source>
</evidence>
<keyword evidence="2" id="KW-1185">Reference proteome</keyword>
<reference evidence="1 2" key="1">
    <citation type="journal article" date="2018" name="Front. Microbiol.">
        <title>Prospects for Fungal Bioremediation of Acidic Radioactive Waste Sites: Characterization and Genome Sequence of Rhodotorula taiwanensis MD1149.</title>
        <authorList>
            <person name="Tkavc R."/>
            <person name="Matrosova V.Y."/>
            <person name="Grichenko O.E."/>
            <person name="Gostincar C."/>
            <person name="Volpe R.P."/>
            <person name="Klimenkova P."/>
            <person name="Gaidamakova E.K."/>
            <person name="Zhou C.E."/>
            <person name="Stewart B.J."/>
            <person name="Lyman M.G."/>
            <person name="Malfatti S.A."/>
            <person name="Rubinfeld B."/>
            <person name="Courtot M."/>
            <person name="Singh J."/>
            <person name="Dalgard C.L."/>
            <person name="Hamilton T."/>
            <person name="Frey K.G."/>
            <person name="Gunde-Cimerman N."/>
            <person name="Dugan L."/>
            <person name="Daly M.J."/>
        </authorList>
    </citation>
    <scope>NUCLEOTIDE SEQUENCE [LARGE SCALE GENOMIC DNA]</scope>
    <source>
        <strain evidence="1 2">MD1149</strain>
    </source>
</reference>
<gene>
    <name evidence="1" type="ORF">BMF94_3102</name>
</gene>
<dbReference type="AlphaFoldDB" id="A0A2S5BAQ0"/>
<sequence length="407" mass="45534">MSGRQEPALSPAYAHVTTPSDLWERTGRVTLCGPTGQLHALAILESFALDFEAAELPPEVRAQFGPACLLFHGLCALAAFKTAAAAHFSDEPPASTLRESLWYLLELRSDEAPIEALYYGVPADFGADFLDAADRRTRSWAARQGQVWSTTDREWAIRLPRLVPQDRRLDPSILDWCAPWINHYVKVLSKPIRPTETPDFHAAVRLHVSLPPMTGSHVLSCVTDELDPAMPHAEAVPVSVCSLAHNFLYAVMHLSTCVGRQGSFRARDLLHIMLVRDLVETYGHHHAAFRLDKLATLAALVYDYRQLVRTQSRLARALDDENTITAWCGVFVDEYCGGPATTELGGAGSQARFRVPAARTPGFRDSLKRECLETLAWLRRRLFLLTADRVVDRFQARERDRTPTRSR</sequence>
<dbReference type="Proteomes" id="UP000237144">
    <property type="component" value="Unassembled WGS sequence"/>
</dbReference>